<dbReference type="Pfam" id="PF12697">
    <property type="entry name" value="Abhydrolase_6"/>
    <property type="match status" value="1"/>
</dbReference>
<accession>A0A4V2SGI5</accession>
<dbReference type="Gene3D" id="3.40.50.1820">
    <property type="entry name" value="alpha/beta hydrolase"/>
    <property type="match status" value="1"/>
</dbReference>
<proteinExistence type="predicted"/>
<evidence type="ECO:0000259" key="1">
    <source>
        <dbReference type="Pfam" id="PF12697"/>
    </source>
</evidence>
<gene>
    <name evidence="2" type="ORF">EV684_1091</name>
</gene>
<dbReference type="PANTHER" id="PTHR43689">
    <property type="entry name" value="HYDROLASE"/>
    <property type="match status" value="1"/>
</dbReference>
<comment type="caution">
    <text evidence="2">The sequence shown here is derived from an EMBL/GenBank/DDBJ whole genome shotgun (WGS) entry which is preliminary data.</text>
</comment>
<dbReference type="PANTHER" id="PTHR43689:SF8">
    <property type="entry name" value="ALPHA_BETA-HYDROLASES SUPERFAMILY PROTEIN"/>
    <property type="match status" value="1"/>
</dbReference>
<dbReference type="OrthoDB" id="5729753at2"/>
<dbReference type="SUPFAM" id="SSF53474">
    <property type="entry name" value="alpha/beta-Hydrolases"/>
    <property type="match status" value="1"/>
</dbReference>
<organism evidence="2 3">
    <name type="scientific">Rubrivivax gelatinosus</name>
    <name type="common">Rhodocyclus gelatinosus</name>
    <name type="synonym">Rhodopseudomonas gelatinosa</name>
    <dbReference type="NCBI Taxonomy" id="28068"/>
    <lineage>
        <taxon>Bacteria</taxon>
        <taxon>Pseudomonadati</taxon>
        <taxon>Pseudomonadota</taxon>
        <taxon>Betaproteobacteria</taxon>
        <taxon>Burkholderiales</taxon>
        <taxon>Sphaerotilaceae</taxon>
        <taxon>Rubrivivax</taxon>
    </lineage>
</organism>
<evidence type="ECO:0000313" key="3">
    <source>
        <dbReference type="Proteomes" id="UP000295106"/>
    </source>
</evidence>
<dbReference type="InterPro" id="IPR029058">
    <property type="entry name" value="AB_hydrolase_fold"/>
</dbReference>
<evidence type="ECO:0000313" key="2">
    <source>
        <dbReference type="EMBL" id="TCP01368.1"/>
    </source>
</evidence>
<dbReference type="AlphaFoldDB" id="A0A4V2SGI5"/>
<protein>
    <submittedName>
        <fullName evidence="2">Pimeloyl-ACP methyl ester carboxylesterase</fullName>
    </submittedName>
</protein>
<dbReference type="Proteomes" id="UP000295106">
    <property type="component" value="Unassembled WGS sequence"/>
</dbReference>
<dbReference type="InterPro" id="IPR000073">
    <property type="entry name" value="AB_hydrolase_1"/>
</dbReference>
<dbReference type="RefSeq" id="WP_132647969.1">
    <property type="nucleotide sequence ID" value="NZ_CP181386.1"/>
</dbReference>
<feature type="domain" description="AB hydrolase-1" evidence="1">
    <location>
        <begin position="8"/>
        <end position="260"/>
    </location>
</feature>
<dbReference type="EMBL" id="SLXD01000009">
    <property type="protein sequence ID" value="TCP01368.1"/>
    <property type="molecule type" value="Genomic_DNA"/>
</dbReference>
<dbReference type="GeneID" id="99686110"/>
<reference evidence="2 3" key="1">
    <citation type="submission" date="2019-03" db="EMBL/GenBank/DDBJ databases">
        <title>Genomic Encyclopedia of Type Strains, Phase IV (KMG-IV): sequencing the most valuable type-strain genomes for metagenomic binning, comparative biology and taxonomic classification.</title>
        <authorList>
            <person name="Goeker M."/>
        </authorList>
    </citation>
    <scope>NUCLEOTIDE SEQUENCE [LARGE SCALE GENOMIC DNA]</scope>
    <source>
        <strain evidence="2 3">DSM 1709</strain>
    </source>
</reference>
<sequence>MATEHSPIVFSHANGFPAGTYGVLFAHWRAAGHEVLALPKVGHDPRYAVTGNWPHIARQLLDFVDQAAPGRRVHFVGHSLGGYLSLMAACRRPELAASVVMLDSPVLAGWRAHSVQVAKATRLIGRISPGKVSKARRQHWPSAEAALEHFAKKAVFARWDPRVLADYIAHGTEPDPAGGVRLAFHRDVETRFYNTLPHHLGELVHRHPPRCPVAFIGGTQSAEVRQVGLAATRAITRGQIEWIVGTHLVPMEQPAAVADAVLARLAVKCQQVLSGNQET</sequence>
<name>A0A4V2SGI5_RUBGE</name>